<dbReference type="KEGG" id="poc:NCTC13071_02722"/>
<dbReference type="AlphaFoldDB" id="A0A448L9L5"/>
<reference evidence="1 2" key="1">
    <citation type="submission" date="2018-12" db="EMBL/GenBank/DDBJ databases">
        <authorList>
            <consortium name="Pathogen Informatics"/>
        </authorList>
    </citation>
    <scope>NUCLEOTIDE SEQUENCE [LARGE SCALE GENOMIC DNA]</scope>
    <source>
        <strain evidence="1 2">NCTC13071</strain>
    </source>
</reference>
<organism evidence="1 2">
    <name type="scientific">Segatella oris</name>
    <dbReference type="NCBI Taxonomy" id="28135"/>
    <lineage>
        <taxon>Bacteria</taxon>
        <taxon>Pseudomonadati</taxon>
        <taxon>Bacteroidota</taxon>
        <taxon>Bacteroidia</taxon>
        <taxon>Bacteroidales</taxon>
        <taxon>Prevotellaceae</taxon>
        <taxon>Segatella</taxon>
    </lineage>
</organism>
<gene>
    <name evidence="1" type="ORF">NCTC13071_02722</name>
</gene>
<dbReference type="EMBL" id="LR134384">
    <property type="protein sequence ID" value="VEH16683.1"/>
    <property type="molecule type" value="Genomic_DNA"/>
</dbReference>
<accession>A0A448L9L5</accession>
<evidence type="ECO:0000313" key="1">
    <source>
        <dbReference type="EMBL" id="VEH16683.1"/>
    </source>
</evidence>
<dbReference type="Proteomes" id="UP000274578">
    <property type="component" value="Chromosome 1"/>
</dbReference>
<proteinExistence type="predicted"/>
<evidence type="ECO:0000313" key="2">
    <source>
        <dbReference type="Proteomes" id="UP000274578"/>
    </source>
</evidence>
<name>A0A448L9L5_9BACT</name>
<protein>
    <submittedName>
        <fullName evidence="1">Uncharacterized protein</fullName>
    </submittedName>
</protein>
<sequence>MFKPLLKSLKTRVFEATCILFFGKALPEKAFVKKYDNLKNMATKP</sequence>